<proteinExistence type="predicted"/>
<sequence length="52" mass="6029">MERGGFGLDSNPLALQEDESSDEVFMKQMLRIISQMPWTLQLHIVPIFRIIP</sequence>
<name>A0A0D3HJX0_9ORYZ</name>
<dbReference type="Proteomes" id="UP000026960">
    <property type="component" value="Chromosome 11"/>
</dbReference>
<dbReference type="AlphaFoldDB" id="A0A0D3HJX0"/>
<dbReference type="HOGENOM" id="CLU_214602_0_0_1"/>
<dbReference type="EnsemblPlants" id="OBART11G07630.2">
    <property type="protein sequence ID" value="OBART11G07630.2"/>
    <property type="gene ID" value="OBART11G07630"/>
</dbReference>
<protein>
    <submittedName>
        <fullName evidence="1">Uncharacterized protein</fullName>
    </submittedName>
</protein>
<reference evidence="1" key="2">
    <citation type="submission" date="2015-03" db="UniProtKB">
        <authorList>
            <consortium name="EnsemblPlants"/>
        </authorList>
    </citation>
    <scope>IDENTIFICATION</scope>
</reference>
<evidence type="ECO:0000313" key="2">
    <source>
        <dbReference type="Proteomes" id="UP000026960"/>
    </source>
</evidence>
<dbReference type="Gramene" id="OBART11G07630.2">
    <property type="protein sequence ID" value="OBART11G07630.2"/>
    <property type="gene ID" value="OBART11G07630"/>
</dbReference>
<keyword evidence="2" id="KW-1185">Reference proteome</keyword>
<reference evidence="1" key="1">
    <citation type="journal article" date="2009" name="Rice">
        <title>De Novo Next Generation Sequencing of Plant Genomes.</title>
        <authorList>
            <person name="Rounsley S."/>
            <person name="Marri P.R."/>
            <person name="Yu Y."/>
            <person name="He R."/>
            <person name="Sisneros N."/>
            <person name="Goicoechea J.L."/>
            <person name="Lee S.J."/>
            <person name="Angelova A."/>
            <person name="Kudrna D."/>
            <person name="Luo M."/>
            <person name="Affourtit J."/>
            <person name="Desany B."/>
            <person name="Knight J."/>
            <person name="Niazi F."/>
            <person name="Egholm M."/>
            <person name="Wing R.A."/>
        </authorList>
    </citation>
    <scope>NUCLEOTIDE SEQUENCE [LARGE SCALE GENOMIC DNA]</scope>
    <source>
        <strain evidence="1">cv. IRGC 105608</strain>
    </source>
</reference>
<evidence type="ECO:0000313" key="1">
    <source>
        <dbReference type="EnsemblPlants" id="OBART11G07630.2"/>
    </source>
</evidence>
<accession>A0A0D3HJX0</accession>
<organism evidence="1">
    <name type="scientific">Oryza barthii</name>
    <dbReference type="NCBI Taxonomy" id="65489"/>
    <lineage>
        <taxon>Eukaryota</taxon>
        <taxon>Viridiplantae</taxon>
        <taxon>Streptophyta</taxon>
        <taxon>Embryophyta</taxon>
        <taxon>Tracheophyta</taxon>
        <taxon>Spermatophyta</taxon>
        <taxon>Magnoliopsida</taxon>
        <taxon>Liliopsida</taxon>
        <taxon>Poales</taxon>
        <taxon>Poaceae</taxon>
        <taxon>BOP clade</taxon>
        <taxon>Oryzoideae</taxon>
        <taxon>Oryzeae</taxon>
        <taxon>Oryzinae</taxon>
        <taxon>Oryza</taxon>
    </lineage>
</organism>